<evidence type="ECO:0000256" key="2">
    <source>
        <dbReference type="ARBA" id="ARBA00010849"/>
    </source>
</evidence>
<reference evidence="6" key="1">
    <citation type="submission" date="2022-10" db="EMBL/GenBank/DDBJ databases">
        <title>Genome assembly of Pristionchus species.</title>
        <authorList>
            <person name="Yoshida K."/>
            <person name="Sommer R.J."/>
        </authorList>
    </citation>
    <scope>NUCLEOTIDE SEQUENCE [LARGE SCALE GENOMIC DNA]</scope>
    <source>
        <strain evidence="6">RS5460</strain>
    </source>
</reference>
<comment type="similarity">
    <text evidence="2">Belongs to the dpy-30 family.</text>
</comment>
<keyword evidence="3" id="KW-0539">Nucleus</keyword>
<dbReference type="Gene3D" id="1.20.890.10">
    <property type="entry name" value="cAMP-dependent protein kinase regulatory subunit, dimerization-anchoring domain"/>
    <property type="match status" value="1"/>
</dbReference>
<dbReference type="EMBL" id="BTRK01000003">
    <property type="protein sequence ID" value="GMR44495.1"/>
    <property type="molecule type" value="Genomic_DNA"/>
</dbReference>
<sequence>MDVDPAPAAAPTPVEDAPAAAAAPAAPTEPQDTQTQDAAASGGAFAALAGMPTRQYLDTTVVPILLQGLGAIAKERPADPIEFLANFLKSEKGKYETPASN</sequence>
<evidence type="ECO:0000313" key="5">
    <source>
        <dbReference type="EMBL" id="GMR44495.1"/>
    </source>
</evidence>
<gene>
    <name evidence="5" type="ORF">PMAYCL1PPCAC_14690</name>
</gene>
<evidence type="ECO:0000256" key="3">
    <source>
        <dbReference type="ARBA" id="ARBA00023242"/>
    </source>
</evidence>
<comment type="subcellular location">
    <subcellularLocation>
        <location evidence="1">Nucleus</location>
    </subcellularLocation>
</comment>
<dbReference type="InterPro" id="IPR049629">
    <property type="entry name" value="DPY30_SDC1_DD"/>
</dbReference>
<accession>A0AAN5CFM9</accession>
<evidence type="ECO:0000256" key="1">
    <source>
        <dbReference type="ARBA" id="ARBA00004123"/>
    </source>
</evidence>
<dbReference type="Proteomes" id="UP001328107">
    <property type="component" value="Unassembled WGS sequence"/>
</dbReference>
<proteinExistence type="inferred from homology"/>
<evidence type="ECO:0000313" key="6">
    <source>
        <dbReference type="Proteomes" id="UP001328107"/>
    </source>
</evidence>
<dbReference type="InterPro" id="IPR007858">
    <property type="entry name" value="Dpy-30_motif"/>
</dbReference>
<name>A0AAN5CFM9_9BILA</name>
<dbReference type="CDD" id="cd22965">
    <property type="entry name" value="DD_DPY30_SDC1"/>
    <property type="match status" value="1"/>
</dbReference>
<protein>
    <recommendedName>
        <fullName evidence="7">Dpy-30</fullName>
    </recommendedName>
</protein>
<keyword evidence="6" id="KW-1185">Reference proteome</keyword>
<evidence type="ECO:0000256" key="4">
    <source>
        <dbReference type="SAM" id="MobiDB-lite"/>
    </source>
</evidence>
<comment type="caution">
    <text evidence="5">The sequence shown here is derived from an EMBL/GenBank/DDBJ whole genome shotgun (WGS) entry which is preliminary data.</text>
</comment>
<evidence type="ECO:0008006" key="7">
    <source>
        <dbReference type="Google" id="ProtNLM"/>
    </source>
</evidence>
<dbReference type="GO" id="GO:0005634">
    <property type="term" value="C:nucleus"/>
    <property type="evidence" value="ECO:0007669"/>
    <property type="project" value="UniProtKB-SubCell"/>
</dbReference>
<feature type="region of interest" description="Disordered" evidence="4">
    <location>
        <begin position="1"/>
        <end position="39"/>
    </location>
</feature>
<organism evidence="5 6">
    <name type="scientific">Pristionchus mayeri</name>
    <dbReference type="NCBI Taxonomy" id="1317129"/>
    <lineage>
        <taxon>Eukaryota</taxon>
        <taxon>Metazoa</taxon>
        <taxon>Ecdysozoa</taxon>
        <taxon>Nematoda</taxon>
        <taxon>Chromadorea</taxon>
        <taxon>Rhabditida</taxon>
        <taxon>Rhabditina</taxon>
        <taxon>Diplogasteromorpha</taxon>
        <taxon>Diplogasteroidea</taxon>
        <taxon>Neodiplogasteridae</taxon>
        <taxon>Pristionchus</taxon>
    </lineage>
</organism>
<dbReference type="AlphaFoldDB" id="A0AAN5CFM9"/>
<dbReference type="Pfam" id="PF05186">
    <property type="entry name" value="Dpy-30"/>
    <property type="match status" value="1"/>
</dbReference>